<evidence type="ECO:0000313" key="2">
    <source>
        <dbReference type="Proteomes" id="UP000037923"/>
    </source>
</evidence>
<accession>A0A0M9G2Y3</accession>
<sequence length="206" mass="22339">MQGSSLNSQLGETHGVVVYHAASLAPVTLRAVFNKYGKSSIVHTYVLQDGNYATVVFFAESSSNVSCYVSLSLLAQESSTLGIVSVGWMHENGEEAFAKQPYIKSKYVEGAASPSTSPPATLIEGYLAVYWKGVAEVERADVARMAHRAASEVLEDEKEGGRSFLRFPSEDMADAFHSYVVSKYPSLRRCLSYADATDFALAKKSA</sequence>
<name>A0A0M9G2Y3_LEPPY</name>
<dbReference type="Proteomes" id="UP000037923">
    <property type="component" value="Unassembled WGS sequence"/>
</dbReference>
<dbReference type="RefSeq" id="XP_015659602.1">
    <property type="nucleotide sequence ID" value="XM_015802201.1"/>
</dbReference>
<dbReference type="OrthoDB" id="258611at2759"/>
<proteinExistence type="predicted"/>
<gene>
    <name evidence="1" type="ORF">ABB37_04504</name>
</gene>
<protein>
    <submittedName>
        <fullName evidence="1">Uncharacterized protein</fullName>
    </submittedName>
</protein>
<dbReference type="AlphaFoldDB" id="A0A0M9G2Y3"/>
<dbReference type="VEuPathDB" id="TriTrypDB:LpyrH10_07_3110"/>
<dbReference type="GeneID" id="26904795"/>
<organism evidence="1 2">
    <name type="scientific">Leptomonas pyrrhocoris</name>
    <name type="common">Firebug parasite</name>
    <dbReference type="NCBI Taxonomy" id="157538"/>
    <lineage>
        <taxon>Eukaryota</taxon>
        <taxon>Discoba</taxon>
        <taxon>Euglenozoa</taxon>
        <taxon>Kinetoplastea</taxon>
        <taxon>Metakinetoplastina</taxon>
        <taxon>Trypanosomatida</taxon>
        <taxon>Trypanosomatidae</taxon>
        <taxon>Leishmaniinae</taxon>
        <taxon>Leptomonas</taxon>
    </lineage>
</organism>
<evidence type="ECO:0000313" key="1">
    <source>
        <dbReference type="EMBL" id="KPA81163.1"/>
    </source>
</evidence>
<dbReference type="EMBL" id="LGTL01000007">
    <property type="protein sequence ID" value="KPA81163.1"/>
    <property type="molecule type" value="Genomic_DNA"/>
</dbReference>
<reference evidence="1 2" key="1">
    <citation type="submission" date="2015-07" db="EMBL/GenBank/DDBJ databases">
        <title>High-quality genome of monoxenous trypanosomatid Leptomonas pyrrhocoris.</title>
        <authorList>
            <person name="Flegontov P."/>
            <person name="Butenko A."/>
            <person name="Firsov S."/>
            <person name="Vlcek C."/>
            <person name="Logacheva M.D."/>
            <person name="Field M."/>
            <person name="Filatov D."/>
            <person name="Flegontova O."/>
            <person name="Gerasimov E."/>
            <person name="Jackson A.P."/>
            <person name="Kelly S."/>
            <person name="Opperdoes F."/>
            <person name="O'Reilly A."/>
            <person name="Votypka J."/>
            <person name="Yurchenko V."/>
            <person name="Lukes J."/>
        </authorList>
    </citation>
    <scope>NUCLEOTIDE SEQUENCE [LARGE SCALE GENOMIC DNA]</scope>
    <source>
        <strain evidence="1">H10</strain>
    </source>
</reference>
<comment type="caution">
    <text evidence="1">The sequence shown here is derived from an EMBL/GenBank/DDBJ whole genome shotgun (WGS) entry which is preliminary data.</text>
</comment>
<dbReference type="OMA" id="THGVVVY"/>
<keyword evidence="2" id="KW-1185">Reference proteome</keyword>